<dbReference type="Gene3D" id="3.40.30.10">
    <property type="entry name" value="Glutaredoxin"/>
    <property type="match status" value="1"/>
</dbReference>
<dbReference type="SUPFAM" id="SSF52833">
    <property type="entry name" value="Thioredoxin-like"/>
    <property type="match status" value="1"/>
</dbReference>
<gene>
    <name evidence="1" type="ORF">GCM10011487_55930</name>
</gene>
<protein>
    <recommendedName>
        <fullName evidence="3">Thioredoxin family protein</fullName>
    </recommendedName>
</protein>
<evidence type="ECO:0008006" key="3">
    <source>
        <dbReference type="Google" id="ProtNLM"/>
    </source>
</evidence>
<sequence length="199" mass="23110">MSDDAIRAIYREGTRFPEYLAAVRANAERFQQIHRRFEFVAFDASSSIFAAGTRVLVFCEPYCADCVINLPLIARLVDASPDTELRVVSRDRHRAVAERFPGRGGISRLPTVVLLDREWTAFGYWSERARSDHEWMSNFTRSDPIPEITVANGLPTGDFARWLERRFASQLPLFYEQHWQEVRDELRALARVSYARRPR</sequence>
<evidence type="ECO:0000313" key="2">
    <source>
        <dbReference type="Proteomes" id="UP000445000"/>
    </source>
</evidence>
<dbReference type="InterPro" id="IPR036249">
    <property type="entry name" value="Thioredoxin-like_sf"/>
</dbReference>
<proteinExistence type="predicted"/>
<dbReference type="Pfam" id="PF14595">
    <property type="entry name" value="Thioredoxin_9"/>
    <property type="match status" value="1"/>
</dbReference>
<evidence type="ECO:0000313" key="1">
    <source>
        <dbReference type="EMBL" id="GFE83593.1"/>
    </source>
</evidence>
<name>A0A829YL65_9GAMM</name>
<keyword evidence="2" id="KW-1185">Reference proteome</keyword>
<accession>A0A829YL65</accession>
<reference evidence="2" key="1">
    <citation type="submission" date="2020-01" db="EMBL/GenBank/DDBJ databases">
        <title>'Steroidobacter agaridevorans' sp. nov., agar-degrading bacteria isolated from rhizosphere soils.</title>
        <authorList>
            <person name="Ikenaga M."/>
            <person name="Kataoka M."/>
            <person name="Murouchi A."/>
            <person name="Katsuragi S."/>
            <person name="Sakai M."/>
        </authorList>
    </citation>
    <scope>NUCLEOTIDE SEQUENCE [LARGE SCALE GENOMIC DNA]</scope>
    <source>
        <strain evidence="2">YU21-B</strain>
    </source>
</reference>
<dbReference type="Proteomes" id="UP000445000">
    <property type="component" value="Unassembled WGS sequence"/>
</dbReference>
<dbReference type="RefSeq" id="WP_161815195.1">
    <property type="nucleotide sequence ID" value="NZ_BLJN01000006.1"/>
</dbReference>
<dbReference type="EMBL" id="BLJN01000006">
    <property type="protein sequence ID" value="GFE83593.1"/>
    <property type="molecule type" value="Genomic_DNA"/>
</dbReference>
<dbReference type="AlphaFoldDB" id="A0A829YL65"/>
<organism evidence="1 2">
    <name type="scientific">Steroidobacter agaridevorans</name>
    <dbReference type="NCBI Taxonomy" id="2695856"/>
    <lineage>
        <taxon>Bacteria</taxon>
        <taxon>Pseudomonadati</taxon>
        <taxon>Pseudomonadota</taxon>
        <taxon>Gammaproteobacteria</taxon>
        <taxon>Steroidobacterales</taxon>
        <taxon>Steroidobacteraceae</taxon>
        <taxon>Steroidobacter</taxon>
    </lineage>
</organism>
<comment type="caution">
    <text evidence="1">The sequence shown here is derived from an EMBL/GenBank/DDBJ whole genome shotgun (WGS) entry which is preliminary data.</text>
</comment>